<dbReference type="EMBL" id="SWFS01000442">
    <property type="protein sequence ID" value="KAA8903361.1"/>
    <property type="molecule type" value="Genomic_DNA"/>
</dbReference>
<dbReference type="AlphaFoldDB" id="A0A642UPX7"/>
<protein>
    <submittedName>
        <fullName evidence="1">Uncharacterized protein</fullName>
    </submittedName>
</protein>
<evidence type="ECO:0000313" key="1">
    <source>
        <dbReference type="EMBL" id="KAA8903361.1"/>
    </source>
</evidence>
<reference evidence="1" key="1">
    <citation type="journal article" date="2019" name="G3 (Bethesda)">
        <title>Genome Assemblies of Two Rare Opportunistic Yeast Pathogens: Diutina rugosa (syn. Candida rugosa) and Trichomonascus ciferrii (syn. Candida ciferrii).</title>
        <authorList>
            <person name="Mixao V."/>
            <person name="Saus E."/>
            <person name="Hansen A.P."/>
            <person name="Lass-Florl C."/>
            <person name="Gabaldon T."/>
        </authorList>
    </citation>
    <scope>NUCLEOTIDE SEQUENCE</scope>
    <source>
        <strain evidence="1">CBS 4856</strain>
    </source>
</reference>
<keyword evidence="2" id="KW-1185">Reference proteome</keyword>
<dbReference type="Proteomes" id="UP000761534">
    <property type="component" value="Unassembled WGS sequence"/>
</dbReference>
<evidence type="ECO:0000313" key="2">
    <source>
        <dbReference type="Proteomes" id="UP000761534"/>
    </source>
</evidence>
<proteinExistence type="predicted"/>
<gene>
    <name evidence="1" type="ORF">TRICI_005719</name>
</gene>
<dbReference type="VEuPathDB" id="FungiDB:TRICI_005719"/>
<accession>A0A642UPX7</accession>
<name>A0A642UPX7_9ASCO</name>
<sequence length="132" mass="14830">MGGRLTFRADDQTLAFDGASIDDFENVDHFLFVLEREVEFVVITGSKVAEHVFVAEKEHDTHWIVEFIHLVESRDLVNVAYINSGKVANLFGNVVQNLVHLHTFGVVISAKPNHNQTVFLRENGLINMPSSP</sequence>
<organism evidence="1 2">
    <name type="scientific">Trichomonascus ciferrii</name>
    <dbReference type="NCBI Taxonomy" id="44093"/>
    <lineage>
        <taxon>Eukaryota</taxon>
        <taxon>Fungi</taxon>
        <taxon>Dikarya</taxon>
        <taxon>Ascomycota</taxon>
        <taxon>Saccharomycotina</taxon>
        <taxon>Dipodascomycetes</taxon>
        <taxon>Dipodascales</taxon>
        <taxon>Trichomonascaceae</taxon>
        <taxon>Trichomonascus</taxon>
        <taxon>Trichomonascus ciferrii complex</taxon>
    </lineage>
</organism>
<dbReference type="OrthoDB" id="10581869at2759"/>
<comment type="caution">
    <text evidence="1">The sequence shown here is derived from an EMBL/GenBank/DDBJ whole genome shotgun (WGS) entry which is preliminary data.</text>
</comment>